<evidence type="ECO:0000256" key="2">
    <source>
        <dbReference type="ARBA" id="ARBA00023015"/>
    </source>
</evidence>
<dbReference type="PANTHER" id="PTHR30126:SF39">
    <property type="entry name" value="HTH-TYPE TRANSCRIPTIONAL REGULATOR CYSL"/>
    <property type="match status" value="1"/>
</dbReference>
<dbReference type="Gene3D" id="1.10.10.10">
    <property type="entry name" value="Winged helix-like DNA-binding domain superfamily/Winged helix DNA-binding domain"/>
    <property type="match status" value="1"/>
</dbReference>
<evidence type="ECO:0000313" key="7">
    <source>
        <dbReference type="Proteomes" id="UP000318995"/>
    </source>
</evidence>
<keyword evidence="7" id="KW-1185">Reference proteome</keyword>
<reference evidence="6 7" key="1">
    <citation type="submission" date="2019-02" db="EMBL/GenBank/DDBJ databases">
        <title>Deep-cultivation of Planctomycetes and their phenomic and genomic characterization uncovers novel biology.</title>
        <authorList>
            <person name="Wiegand S."/>
            <person name="Jogler M."/>
            <person name="Boedeker C."/>
            <person name="Pinto D."/>
            <person name="Vollmers J."/>
            <person name="Rivas-Marin E."/>
            <person name="Kohn T."/>
            <person name="Peeters S.H."/>
            <person name="Heuer A."/>
            <person name="Rast P."/>
            <person name="Oberbeckmann S."/>
            <person name="Bunk B."/>
            <person name="Jeske O."/>
            <person name="Meyerdierks A."/>
            <person name="Storesund J.E."/>
            <person name="Kallscheuer N."/>
            <person name="Luecker S."/>
            <person name="Lage O.M."/>
            <person name="Pohl T."/>
            <person name="Merkel B.J."/>
            <person name="Hornburger P."/>
            <person name="Mueller R.-W."/>
            <person name="Bruemmer F."/>
            <person name="Labrenz M."/>
            <person name="Spormann A.M."/>
            <person name="Op Den Camp H."/>
            <person name="Overmann J."/>
            <person name="Amann R."/>
            <person name="Jetten M.S.M."/>
            <person name="Mascher T."/>
            <person name="Medema M.H."/>
            <person name="Devos D.P."/>
            <person name="Kaster A.-K."/>
            <person name="Ovreas L."/>
            <person name="Rohde M."/>
            <person name="Galperin M.Y."/>
            <person name="Jogler C."/>
        </authorList>
    </citation>
    <scope>NUCLEOTIDE SEQUENCE [LARGE SCALE GENOMIC DNA]</scope>
    <source>
        <strain evidence="6 7">Pla111</strain>
    </source>
</reference>
<dbReference type="EMBL" id="SJPH01000002">
    <property type="protein sequence ID" value="TWT47444.1"/>
    <property type="molecule type" value="Genomic_DNA"/>
</dbReference>
<accession>A0A5C5WA09</accession>
<comment type="similarity">
    <text evidence="1">Belongs to the LysR transcriptional regulatory family.</text>
</comment>
<dbReference type="Pfam" id="PF00126">
    <property type="entry name" value="HTH_1"/>
    <property type="match status" value="1"/>
</dbReference>
<dbReference type="PROSITE" id="PS50931">
    <property type="entry name" value="HTH_LYSR"/>
    <property type="match status" value="1"/>
</dbReference>
<dbReference type="PRINTS" id="PR00039">
    <property type="entry name" value="HTHLYSR"/>
</dbReference>
<dbReference type="FunFam" id="1.10.10.10:FF:000001">
    <property type="entry name" value="LysR family transcriptional regulator"/>
    <property type="match status" value="1"/>
</dbReference>
<dbReference type="CDD" id="cd05466">
    <property type="entry name" value="PBP2_LTTR_substrate"/>
    <property type="match status" value="1"/>
</dbReference>
<comment type="caution">
    <text evidence="6">The sequence shown here is derived from an EMBL/GenBank/DDBJ whole genome shotgun (WGS) entry which is preliminary data.</text>
</comment>
<keyword evidence="3" id="KW-0238">DNA-binding</keyword>
<dbReference type="SUPFAM" id="SSF53850">
    <property type="entry name" value="Periplasmic binding protein-like II"/>
    <property type="match status" value="1"/>
</dbReference>
<evidence type="ECO:0000256" key="3">
    <source>
        <dbReference type="ARBA" id="ARBA00023125"/>
    </source>
</evidence>
<dbReference type="SUPFAM" id="SSF46785">
    <property type="entry name" value="Winged helix' DNA-binding domain"/>
    <property type="match status" value="1"/>
</dbReference>
<dbReference type="GO" id="GO:0000976">
    <property type="term" value="F:transcription cis-regulatory region binding"/>
    <property type="evidence" value="ECO:0007669"/>
    <property type="project" value="TreeGrafter"/>
</dbReference>
<dbReference type="InterPro" id="IPR036388">
    <property type="entry name" value="WH-like_DNA-bd_sf"/>
</dbReference>
<dbReference type="PANTHER" id="PTHR30126">
    <property type="entry name" value="HTH-TYPE TRANSCRIPTIONAL REGULATOR"/>
    <property type="match status" value="1"/>
</dbReference>
<dbReference type="RefSeq" id="WP_261342116.1">
    <property type="nucleotide sequence ID" value="NZ_SJPH01000002.1"/>
</dbReference>
<organism evidence="6 7">
    <name type="scientific">Botrimarina hoheduenensis</name>
    <dbReference type="NCBI Taxonomy" id="2528000"/>
    <lineage>
        <taxon>Bacteria</taxon>
        <taxon>Pseudomonadati</taxon>
        <taxon>Planctomycetota</taxon>
        <taxon>Planctomycetia</taxon>
        <taxon>Pirellulales</taxon>
        <taxon>Lacipirellulaceae</taxon>
        <taxon>Botrimarina</taxon>
    </lineage>
</organism>
<dbReference type="Pfam" id="PF03466">
    <property type="entry name" value="LysR_substrate"/>
    <property type="match status" value="1"/>
</dbReference>
<proteinExistence type="inferred from homology"/>
<dbReference type="AlphaFoldDB" id="A0A5C5WA09"/>
<dbReference type="GO" id="GO:0003700">
    <property type="term" value="F:DNA-binding transcription factor activity"/>
    <property type="evidence" value="ECO:0007669"/>
    <property type="project" value="InterPro"/>
</dbReference>
<evidence type="ECO:0000256" key="4">
    <source>
        <dbReference type="ARBA" id="ARBA00023163"/>
    </source>
</evidence>
<evidence type="ECO:0000259" key="5">
    <source>
        <dbReference type="PROSITE" id="PS50931"/>
    </source>
</evidence>
<dbReference type="Proteomes" id="UP000318995">
    <property type="component" value="Unassembled WGS sequence"/>
</dbReference>
<sequence length="324" mass="36016">MQLRSLKIFCDIVRLGSFSKAAELNGVSQPNVSQMVHNLEDRLGVQLIDRSRRPFVITPEGERYHKGCLELVQLYDELERDIRSLHDHQTVRLNIAAIYSVGLGQMRRMVDEFRRESPEILLRIDYMHPDQVQCAVESGDADIGVVSYAETTKKLYARSWRNEPFAVAVAPSHPLASESVVSVDRLSHQSLVMPSSGLRVRDEMDRWLASQRAPVVVALEFDNLESVKRAIEVGEGIGLLPAATFASEVALGSLVKVGLADRLGAVDAFVRPLGLLVRRDEPLSPAAQRFIELLQRHAGDPPDLLIPARKHSPQEGAIPQVTVL</sequence>
<keyword evidence="2" id="KW-0805">Transcription regulation</keyword>
<dbReference type="InterPro" id="IPR005119">
    <property type="entry name" value="LysR_subst-bd"/>
</dbReference>
<evidence type="ECO:0000313" key="6">
    <source>
        <dbReference type="EMBL" id="TWT47444.1"/>
    </source>
</evidence>
<name>A0A5C5WA09_9BACT</name>
<keyword evidence="4" id="KW-0804">Transcription</keyword>
<protein>
    <submittedName>
        <fullName evidence="6">HTH-type transcriptional activator CmpR</fullName>
    </submittedName>
</protein>
<dbReference type="InterPro" id="IPR000847">
    <property type="entry name" value="LysR_HTH_N"/>
</dbReference>
<dbReference type="InterPro" id="IPR036390">
    <property type="entry name" value="WH_DNA-bd_sf"/>
</dbReference>
<gene>
    <name evidence="6" type="primary">cmpR</name>
    <name evidence="6" type="ORF">Pla111_10580</name>
</gene>
<dbReference type="Gene3D" id="3.40.190.290">
    <property type="match status" value="1"/>
</dbReference>
<evidence type="ECO:0000256" key="1">
    <source>
        <dbReference type="ARBA" id="ARBA00009437"/>
    </source>
</evidence>
<feature type="domain" description="HTH lysR-type" evidence="5">
    <location>
        <begin position="1"/>
        <end position="58"/>
    </location>
</feature>